<reference evidence="2 3" key="1">
    <citation type="journal article" date="2015" name="Sci. Rep.">
        <title>Genome of the facultative scuticociliatosis pathogen Pseudocohnilembus persalinus provides insight into its virulence through horizontal gene transfer.</title>
        <authorList>
            <person name="Xiong J."/>
            <person name="Wang G."/>
            <person name="Cheng J."/>
            <person name="Tian M."/>
            <person name="Pan X."/>
            <person name="Warren A."/>
            <person name="Jiang C."/>
            <person name="Yuan D."/>
            <person name="Miao W."/>
        </authorList>
    </citation>
    <scope>NUCLEOTIDE SEQUENCE [LARGE SCALE GENOMIC DNA]</scope>
    <source>
        <strain evidence="2">36N120E</strain>
    </source>
</reference>
<evidence type="ECO:0000256" key="1">
    <source>
        <dbReference type="SAM" id="MobiDB-lite"/>
    </source>
</evidence>
<keyword evidence="3" id="KW-1185">Reference proteome</keyword>
<feature type="region of interest" description="Disordered" evidence="1">
    <location>
        <begin position="299"/>
        <end position="338"/>
    </location>
</feature>
<dbReference type="Proteomes" id="UP000054937">
    <property type="component" value="Unassembled WGS sequence"/>
</dbReference>
<comment type="caution">
    <text evidence="2">The sequence shown here is derived from an EMBL/GenBank/DDBJ whole genome shotgun (WGS) entry which is preliminary data.</text>
</comment>
<proteinExistence type="predicted"/>
<evidence type="ECO:0000313" key="2">
    <source>
        <dbReference type="EMBL" id="KRX09289.1"/>
    </source>
</evidence>
<feature type="compositionally biased region" description="Polar residues" evidence="1">
    <location>
        <begin position="303"/>
        <end position="338"/>
    </location>
</feature>
<name>A0A0V0R476_PSEPJ</name>
<protein>
    <submittedName>
        <fullName evidence="2">Uncharacterized protein</fullName>
    </submittedName>
</protein>
<evidence type="ECO:0000313" key="3">
    <source>
        <dbReference type="Proteomes" id="UP000054937"/>
    </source>
</evidence>
<accession>A0A0V0R476</accession>
<dbReference type="AlphaFoldDB" id="A0A0V0R476"/>
<dbReference type="InParanoid" id="A0A0V0R476"/>
<organism evidence="2 3">
    <name type="scientific">Pseudocohnilembus persalinus</name>
    <name type="common">Ciliate</name>
    <dbReference type="NCBI Taxonomy" id="266149"/>
    <lineage>
        <taxon>Eukaryota</taxon>
        <taxon>Sar</taxon>
        <taxon>Alveolata</taxon>
        <taxon>Ciliophora</taxon>
        <taxon>Intramacronucleata</taxon>
        <taxon>Oligohymenophorea</taxon>
        <taxon>Scuticociliatia</taxon>
        <taxon>Philasterida</taxon>
        <taxon>Pseudocohnilembidae</taxon>
        <taxon>Pseudocohnilembus</taxon>
    </lineage>
</organism>
<sequence length="595" mass="69029">MGKDGITSVESGQPIPKNNGTSNNFSQNNLLSNLQKNAQNVLTSGLTDTQQEFQSDQSLMRNNKQQSEFLTQETERQPKTELPKQKKSFIGRQQQQMKNDLNMNTNISNSSIFRAPRTPQNIPNSYNQSQVNINNNQNIKESYLNARKNKNNINQIQNSSKKNNKNNNFNSFNSVSSIQKEKPKLLEKVQNDSVNANFIPRNRNSERNILQYANRTNKTSVVQNQNTNYEDLQSDQMSTYSSNLRQNQYTPYNYKSYKNIMSKDNFNFHSLGINKENKEYQKQKEKQERMKQFSENLRKQKNINKSDQNSQEGHNNSNYFDKPQISSMQPQGFKQQKFNGGDFVTMDSILNSKSNNNINNIQSLFSVKNIHQISQSTDNSPQLHSGNVGSQIRKNNQKKSSYFQFQHPYSANEVIKEEDLENSQYFLQSSMRNKLNQRNTNQYKNQSQNQNLQLQNQSNRYDSLLNTDDILNQFQQISQQRQWSTTNRNQYNNQKQQNNSIINSTLFTGNQINNEIFNLGYAKTASQNQFNNQNQSNLNLGGRFKQYTGGNNLIANRNQDQNIVTDTNKGFNNINNDDINKHLQFLEQVGSYNNN</sequence>
<feature type="compositionally biased region" description="Polar residues" evidence="1">
    <location>
        <begin position="53"/>
        <end position="72"/>
    </location>
</feature>
<dbReference type="EMBL" id="LDAU01000053">
    <property type="protein sequence ID" value="KRX09289.1"/>
    <property type="molecule type" value="Genomic_DNA"/>
</dbReference>
<feature type="region of interest" description="Disordered" evidence="1">
    <location>
        <begin position="1"/>
        <end position="28"/>
    </location>
</feature>
<gene>
    <name evidence="2" type="ORF">PPERSA_05958</name>
</gene>
<feature type="compositionally biased region" description="Basic and acidic residues" evidence="1">
    <location>
        <begin position="73"/>
        <end position="84"/>
    </location>
</feature>
<feature type="compositionally biased region" description="Low complexity" evidence="1">
    <location>
        <begin position="18"/>
        <end position="28"/>
    </location>
</feature>
<feature type="region of interest" description="Disordered" evidence="1">
    <location>
        <begin position="53"/>
        <end position="92"/>
    </location>
</feature>